<dbReference type="Proteomes" id="UP000790347">
    <property type="component" value="Unassembled WGS sequence"/>
</dbReference>
<sequence>MTRIKISGSKQQQQQQQDEWLSKLEKQNQLISLDSSLNIYHFGSFGFGGMILNAQRRSRRHRRLVNMTNKQTNEGNLLISKKGTIILGNKYKQIFVGYNNRIESRIKNQN</sequence>
<gene>
    <name evidence="1" type="ORF">DERF_013344</name>
</gene>
<accession>A0A922HRC4</accession>
<evidence type="ECO:0000313" key="1">
    <source>
        <dbReference type="EMBL" id="KAH9497348.1"/>
    </source>
</evidence>
<evidence type="ECO:0000313" key="2">
    <source>
        <dbReference type="Proteomes" id="UP000790347"/>
    </source>
</evidence>
<keyword evidence="2" id="KW-1185">Reference proteome</keyword>
<dbReference type="EMBL" id="ASGP02000007">
    <property type="protein sequence ID" value="KAH9497348.1"/>
    <property type="molecule type" value="Genomic_DNA"/>
</dbReference>
<protein>
    <submittedName>
        <fullName evidence="1">Uncharacterized protein</fullName>
    </submittedName>
</protein>
<dbReference type="AlphaFoldDB" id="A0A922HRC4"/>
<name>A0A922HRC4_DERFA</name>
<comment type="caution">
    <text evidence="1">The sequence shown here is derived from an EMBL/GenBank/DDBJ whole genome shotgun (WGS) entry which is preliminary data.</text>
</comment>
<proteinExistence type="predicted"/>
<reference evidence="1" key="1">
    <citation type="submission" date="2013-05" db="EMBL/GenBank/DDBJ databases">
        <authorList>
            <person name="Yim A.K.Y."/>
            <person name="Chan T.F."/>
            <person name="Ji K.M."/>
            <person name="Liu X.Y."/>
            <person name="Zhou J.W."/>
            <person name="Li R.Q."/>
            <person name="Yang K.Y."/>
            <person name="Li J."/>
            <person name="Li M."/>
            <person name="Law P.T.W."/>
            <person name="Wu Y.L."/>
            <person name="Cai Z.L."/>
            <person name="Qin H."/>
            <person name="Bao Y."/>
            <person name="Leung R.K.K."/>
            <person name="Ng P.K.S."/>
            <person name="Zou J."/>
            <person name="Zhong X.J."/>
            <person name="Ran P.X."/>
            <person name="Zhong N.S."/>
            <person name="Liu Z.G."/>
            <person name="Tsui S.K.W."/>
        </authorList>
    </citation>
    <scope>NUCLEOTIDE SEQUENCE</scope>
    <source>
        <strain evidence="1">Derf</strain>
        <tissue evidence="1">Whole organism</tissue>
    </source>
</reference>
<organism evidence="1 2">
    <name type="scientific">Dermatophagoides farinae</name>
    <name type="common">American house dust mite</name>
    <dbReference type="NCBI Taxonomy" id="6954"/>
    <lineage>
        <taxon>Eukaryota</taxon>
        <taxon>Metazoa</taxon>
        <taxon>Ecdysozoa</taxon>
        <taxon>Arthropoda</taxon>
        <taxon>Chelicerata</taxon>
        <taxon>Arachnida</taxon>
        <taxon>Acari</taxon>
        <taxon>Acariformes</taxon>
        <taxon>Sarcoptiformes</taxon>
        <taxon>Astigmata</taxon>
        <taxon>Psoroptidia</taxon>
        <taxon>Analgoidea</taxon>
        <taxon>Pyroglyphidae</taxon>
        <taxon>Dermatophagoidinae</taxon>
        <taxon>Dermatophagoides</taxon>
    </lineage>
</organism>
<reference evidence="1" key="2">
    <citation type="journal article" date="2022" name="Res Sq">
        <title>Comparative Genomics Reveals Insights into the Divergent Evolution of Astigmatic Mites and Household Pest Adaptations.</title>
        <authorList>
            <person name="Xiong Q."/>
            <person name="Wan A.T.-Y."/>
            <person name="Liu X.-Y."/>
            <person name="Fung C.S.-H."/>
            <person name="Xiao X."/>
            <person name="Malainual N."/>
            <person name="Hou J."/>
            <person name="Wang L."/>
            <person name="Wang M."/>
            <person name="Yang K."/>
            <person name="Cui Y."/>
            <person name="Leung E."/>
            <person name="Nong W."/>
            <person name="Shin S.-K."/>
            <person name="Au S."/>
            <person name="Jeong K.Y."/>
            <person name="Chew F.T."/>
            <person name="Hui J."/>
            <person name="Leung T.F."/>
            <person name="Tungtrongchitr A."/>
            <person name="Zhong N."/>
            <person name="Liu Z."/>
            <person name="Tsui S."/>
        </authorList>
    </citation>
    <scope>NUCLEOTIDE SEQUENCE</scope>
    <source>
        <strain evidence="1">Derf</strain>
        <tissue evidence="1">Whole organism</tissue>
    </source>
</reference>